<comment type="caution">
    <text evidence="1">The sequence shown here is derived from an EMBL/GenBank/DDBJ whole genome shotgun (WGS) entry which is preliminary data.</text>
</comment>
<reference evidence="1" key="1">
    <citation type="journal article" date="2014" name="Front. Microbiol.">
        <title>High frequency of phylogenetically diverse reductive dehalogenase-homologous genes in deep subseafloor sedimentary metagenomes.</title>
        <authorList>
            <person name="Kawai M."/>
            <person name="Futagami T."/>
            <person name="Toyoda A."/>
            <person name="Takaki Y."/>
            <person name="Nishi S."/>
            <person name="Hori S."/>
            <person name="Arai W."/>
            <person name="Tsubouchi T."/>
            <person name="Morono Y."/>
            <person name="Uchiyama I."/>
            <person name="Ito T."/>
            <person name="Fujiyama A."/>
            <person name="Inagaki F."/>
            <person name="Takami H."/>
        </authorList>
    </citation>
    <scope>NUCLEOTIDE SEQUENCE</scope>
    <source>
        <strain evidence="1">Expedition CK06-06</strain>
    </source>
</reference>
<evidence type="ECO:0000313" key="1">
    <source>
        <dbReference type="EMBL" id="GAJ20366.1"/>
    </source>
</evidence>
<dbReference type="AlphaFoldDB" id="X1VSW1"/>
<gene>
    <name evidence="1" type="ORF">S12H4_55270</name>
</gene>
<organism evidence="1">
    <name type="scientific">marine sediment metagenome</name>
    <dbReference type="NCBI Taxonomy" id="412755"/>
    <lineage>
        <taxon>unclassified sequences</taxon>
        <taxon>metagenomes</taxon>
        <taxon>ecological metagenomes</taxon>
    </lineage>
</organism>
<protein>
    <submittedName>
        <fullName evidence="1">Uncharacterized protein</fullName>
    </submittedName>
</protein>
<name>X1VSW1_9ZZZZ</name>
<proteinExistence type="predicted"/>
<sequence>MKITVGPDIRLPDTPYLARYPVRINGDIVGYLYQQSYQLELEVKVAEALLAIVKQIAYDFDPAIASGAFADVRFVLDGSIAK</sequence>
<dbReference type="EMBL" id="BARW01035434">
    <property type="protein sequence ID" value="GAJ20366.1"/>
    <property type="molecule type" value="Genomic_DNA"/>
</dbReference>
<accession>X1VSW1</accession>